<dbReference type="RefSeq" id="WP_344733913.1">
    <property type="nucleotide sequence ID" value="NZ_BAAAZH010000018.1"/>
</dbReference>
<dbReference type="EMBL" id="BAAAZH010000018">
    <property type="protein sequence ID" value="GAA4121542.1"/>
    <property type="molecule type" value="Genomic_DNA"/>
</dbReference>
<dbReference type="Proteomes" id="UP001501495">
    <property type="component" value="Unassembled WGS sequence"/>
</dbReference>
<proteinExistence type="predicted"/>
<organism evidence="1 3">
    <name type="scientific">Nocardioides fonticola</name>
    <dbReference type="NCBI Taxonomy" id="450363"/>
    <lineage>
        <taxon>Bacteria</taxon>
        <taxon>Bacillati</taxon>
        <taxon>Actinomycetota</taxon>
        <taxon>Actinomycetes</taxon>
        <taxon>Propionibacteriales</taxon>
        <taxon>Nocardioidaceae</taxon>
        <taxon>Nocardioides</taxon>
    </lineage>
</organism>
<comment type="caution">
    <text evidence="1">The sequence shown here is derived from an EMBL/GenBank/DDBJ whole genome shotgun (WGS) entry which is preliminary data.</text>
</comment>
<gene>
    <name evidence="1" type="ORF">GCM10022215_26570</name>
    <name evidence="2" type="ORF">GCM10022215_26590</name>
</gene>
<name>A0ABP7XMC0_9ACTN</name>
<evidence type="ECO:0000313" key="3">
    <source>
        <dbReference type="Proteomes" id="UP001501495"/>
    </source>
</evidence>
<evidence type="ECO:0000313" key="2">
    <source>
        <dbReference type="EMBL" id="GAA4121571.1"/>
    </source>
</evidence>
<dbReference type="EMBL" id="BAAAZH010000019">
    <property type="protein sequence ID" value="GAA4121571.1"/>
    <property type="molecule type" value="Genomic_DNA"/>
</dbReference>
<accession>A0ABP7XMC0</accession>
<evidence type="ECO:0000313" key="1">
    <source>
        <dbReference type="EMBL" id="GAA4121542.1"/>
    </source>
</evidence>
<keyword evidence="3" id="KW-1185">Reference proteome</keyword>
<protein>
    <submittedName>
        <fullName evidence="1">Uncharacterized protein</fullName>
    </submittedName>
</protein>
<sequence length="64" mass="7010">MSGVRAMLHATRPVVVLEMEDHDDVVLLTAAEADVLAAQLHDAANHANWRIRDIGRAAAPRSQR</sequence>
<reference evidence="1" key="3">
    <citation type="submission" date="2023-12" db="EMBL/GenBank/DDBJ databases">
        <authorList>
            <person name="Sun Q."/>
            <person name="Inoue M."/>
        </authorList>
    </citation>
    <scope>NUCLEOTIDE SEQUENCE</scope>
    <source>
        <strain evidence="1">JCM 16703</strain>
    </source>
</reference>
<reference evidence="3" key="2">
    <citation type="journal article" date="2019" name="Int. J. Syst. Evol. Microbiol.">
        <title>The Global Catalogue of Microorganisms (GCM) 10K type strain sequencing project: providing services to taxonomists for standard genome sequencing and annotation.</title>
        <authorList>
            <consortium name="The Broad Institute Genomics Platform"/>
            <consortium name="The Broad Institute Genome Sequencing Center for Infectious Disease"/>
            <person name="Wu L."/>
            <person name="Ma J."/>
        </authorList>
    </citation>
    <scope>NUCLEOTIDE SEQUENCE [LARGE SCALE GENOMIC DNA]</scope>
    <source>
        <strain evidence="3">JCM 16703</strain>
    </source>
</reference>
<reference evidence="1" key="1">
    <citation type="journal article" date="2014" name="Int. J. Syst. Evol. Microbiol.">
        <title>Complete genome of a new Firmicutes species belonging to the dominant human colonic microbiota ('Ruminococcus bicirculans') reveals two chromosomes and a selective capacity to utilize plant glucans.</title>
        <authorList>
            <consortium name="NISC Comparative Sequencing Program"/>
            <person name="Wegmann U."/>
            <person name="Louis P."/>
            <person name="Goesmann A."/>
            <person name="Henrissat B."/>
            <person name="Duncan S.H."/>
            <person name="Flint H.J."/>
        </authorList>
    </citation>
    <scope>NUCLEOTIDE SEQUENCE</scope>
    <source>
        <strain evidence="1">JCM 16703</strain>
    </source>
</reference>